<proteinExistence type="predicted"/>
<protein>
    <submittedName>
        <fullName evidence="1">Uncharacterized protein</fullName>
    </submittedName>
</protein>
<name>A0ACC3BMY9_PYRYE</name>
<gene>
    <name evidence="1" type="ORF">I4F81_001467</name>
</gene>
<accession>A0ACC3BMY9</accession>
<evidence type="ECO:0000313" key="2">
    <source>
        <dbReference type="Proteomes" id="UP000798662"/>
    </source>
</evidence>
<comment type="caution">
    <text evidence="1">The sequence shown here is derived from an EMBL/GenBank/DDBJ whole genome shotgun (WGS) entry which is preliminary data.</text>
</comment>
<reference evidence="1" key="1">
    <citation type="submission" date="2019-11" db="EMBL/GenBank/DDBJ databases">
        <title>Nori genome reveals adaptations in red seaweeds to the harsh intertidal environment.</title>
        <authorList>
            <person name="Wang D."/>
            <person name="Mao Y."/>
        </authorList>
    </citation>
    <scope>NUCLEOTIDE SEQUENCE</scope>
    <source>
        <tissue evidence="1">Gametophyte</tissue>
    </source>
</reference>
<evidence type="ECO:0000313" key="1">
    <source>
        <dbReference type="EMBL" id="KAK1858867.1"/>
    </source>
</evidence>
<keyword evidence="2" id="KW-1185">Reference proteome</keyword>
<dbReference type="Proteomes" id="UP000798662">
    <property type="component" value="Chromosome 1"/>
</dbReference>
<sequence>MRGARLARSPALPLPSAPSSELRTALPAGDRAAPPPATVSPHPPTDQRGARRLSPVFPVCGGDLDIAGNSWPRIPFRSTPASDQPPLSRPPPSLRPPLSSFLPSPPYPSRLLHRPLLPPRERVGAPKSAVFFSLHRAGPGGAAVACRVIQWGPTNEIEGKATSVTAAVATVVSAAAGTAAAAAVAVAAVAAVAAAVAVAAGRPSPTGGRHSPLCTPPSPPPTPPSPLPPPKPRSPSPRRPRRRDRPAGIPRGVPGCRLRPPYRRLRCHRRRRRRGGGRRHRRRRRRCVLRRRHRRRPLPGGRRRHCRRAAAGRACLPPARRRVSAACHDRPGGRRPWRCASGAGGGGGRAGHRRWAGGAGRPGGRRVGAPWAGAVVASAPRGARSVAPRRVLAGAVGVERRPGAGGGGRAGGGRRRHVAAVPTAVPAEQGILPRWGTAKATPAVPPKGAAGVGDRAAGAVAHVNCGGTPSLLARGERGQPVGRHASECGWWWSRRQGQWW</sequence>
<dbReference type="EMBL" id="CM020618">
    <property type="protein sequence ID" value="KAK1858867.1"/>
    <property type="molecule type" value="Genomic_DNA"/>
</dbReference>
<organism evidence="1 2">
    <name type="scientific">Pyropia yezoensis</name>
    <name type="common">Susabi-nori</name>
    <name type="synonym">Porphyra yezoensis</name>
    <dbReference type="NCBI Taxonomy" id="2788"/>
    <lineage>
        <taxon>Eukaryota</taxon>
        <taxon>Rhodophyta</taxon>
        <taxon>Bangiophyceae</taxon>
        <taxon>Bangiales</taxon>
        <taxon>Bangiaceae</taxon>
        <taxon>Pyropia</taxon>
    </lineage>
</organism>